<dbReference type="Pfam" id="PF14219">
    <property type="entry name" value="DUF4328"/>
    <property type="match status" value="1"/>
</dbReference>
<keyword evidence="4" id="KW-1185">Reference proteome</keyword>
<organism evidence="3 4">
    <name type="scientific">Desmospora profundinema</name>
    <dbReference type="NCBI Taxonomy" id="1571184"/>
    <lineage>
        <taxon>Bacteria</taxon>
        <taxon>Bacillati</taxon>
        <taxon>Bacillota</taxon>
        <taxon>Bacilli</taxon>
        <taxon>Bacillales</taxon>
        <taxon>Thermoactinomycetaceae</taxon>
        <taxon>Desmospora</taxon>
    </lineage>
</organism>
<reference evidence="3 4" key="1">
    <citation type="submission" date="2023-07" db="EMBL/GenBank/DDBJ databases">
        <title>Genomic Encyclopedia of Type Strains, Phase IV (KMG-IV): sequencing the most valuable type-strain genomes for metagenomic binning, comparative biology and taxonomic classification.</title>
        <authorList>
            <person name="Goeker M."/>
        </authorList>
    </citation>
    <scope>NUCLEOTIDE SEQUENCE [LARGE SCALE GENOMIC DNA]</scope>
    <source>
        <strain evidence="3 4">DSM 45903</strain>
    </source>
</reference>
<comment type="caution">
    <text evidence="3">The sequence shown here is derived from an EMBL/GenBank/DDBJ whole genome shotgun (WGS) entry which is preliminary data.</text>
</comment>
<keyword evidence="1" id="KW-0812">Transmembrane</keyword>
<evidence type="ECO:0000313" key="4">
    <source>
        <dbReference type="Proteomes" id="UP001185012"/>
    </source>
</evidence>
<proteinExistence type="predicted"/>
<dbReference type="RefSeq" id="WP_309862242.1">
    <property type="nucleotide sequence ID" value="NZ_JAVDQG010000001.1"/>
</dbReference>
<feature type="transmembrane region" description="Helical" evidence="1">
    <location>
        <begin position="56"/>
        <end position="85"/>
    </location>
</feature>
<dbReference type="EMBL" id="JAVDQG010000001">
    <property type="protein sequence ID" value="MDR6224699.1"/>
    <property type="molecule type" value="Genomic_DNA"/>
</dbReference>
<feature type="transmembrane region" description="Helical" evidence="1">
    <location>
        <begin position="187"/>
        <end position="209"/>
    </location>
</feature>
<evidence type="ECO:0000259" key="2">
    <source>
        <dbReference type="Pfam" id="PF14219"/>
    </source>
</evidence>
<gene>
    <name evidence="3" type="ORF">JOE21_000687</name>
</gene>
<sequence>MNEHPYESAQGRAKWVQILFVAYIVFSLLTTALIFVENSLMSSAVNEVELEENAAFFLVVITGFLVGLIMFPLGIALVVVFCMWVHRIHRNLPSLGAQELKFTPGWAVGWYFIPIANLIQPFNAAREAWKASDPAVEKEPNTSWKTQPVAGLVLAWWILFIVGNILSNQSLLFSWRAEETIDAMMSVNNLFILTGLVDIVSALLAIFFVRKLTERQEERRRLMPQDEQARAWM</sequence>
<keyword evidence="1" id="KW-1133">Transmembrane helix</keyword>
<feature type="transmembrane region" description="Helical" evidence="1">
    <location>
        <begin position="149"/>
        <end position="167"/>
    </location>
</feature>
<dbReference type="Proteomes" id="UP001185012">
    <property type="component" value="Unassembled WGS sequence"/>
</dbReference>
<evidence type="ECO:0000256" key="1">
    <source>
        <dbReference type="SAM" id="Phobius"/>
    </source>
</evidence>
<keyword evidence="1" id="KW-0472">Membrane</keyword>
<evidence type="ECO:0000313" key="3">
    <source>
        <dbReference type="EMBL" id="MDR6224699.1"/>
    </source>
</evidence>
<dbReference type="InterPro" id="IPR025565">
    <property type="entry name" value="DUF4328"/>
</dbReference>
<name>A0ABU1IL73_9BACL</name>
<feature type="transmembrane region" description="Helical" evidence="1">
    <location>
        <begin position="15"/>
        <end position="36"/>
    </location>
</feature>
<feature type="domain" description="DUF4328" evidence="2">
    <location>
        <begin position="62"/>
        <end position="213"/>
    </location>
</feature>
<accession>A0ABU1IL73</accession>
<protein>
    <recommendedName>
        <fullName evidence="2">DUF4328 domain-containing protein</fullName>
    </recommendedName>
</protein>